<evidence type="ECO:0000256" key="1">
    <source>
        <dbReference type="SAM" id="MobiDB-lite"/>
    </source>
</evidence>
<accession>A0A641ARJ6</accession>
<name>A0A641ARJ6_9ACTN</name>
<dbReference type="AlphaFoldDB" id="A0A641ARJ6"/>
<organism evidence="2 3">
    <name type="scientific">Aeromicrobium fastidiosum</name>
    <dbReference type="NCBI Taxonomy" id="52699"/>
    <lineage>
        <taxon>Bacteria</taxon>
        <taxon>Bacillati</taxon>
        <taxon>Actinomycetota</taxon>
        <taxon>Actinomycetes</taxon>
        <taxon>Propionibacteriales</taxon>
        <taxon>Nocardioidaceae</taxon>
        <taxon>Aeromicrobium</taxon>
    </lineage>
</organism>
<dbReference type="EMBL" id="SDPP02000001">
    <property type="protein sequence ID" value="KAA1380736.1"/>
    <property type="molecule type" value="Genomic_DNA"/>
</dbReference>
<feature type="compositionally biased region" description="Basic residues" evidence="1">
    <location>
        <begin position="20"/>
        <end position="33"/>
    </location>
</feature>
<protein>
    <submittedName>
        <fullName evidence="2">Uncharacterized protein</fullName>
    </submittedName>
</protein>
<sequence length="72" mass="7980">MQPSVSARTPRSRGIPATVHRARTTARRPRPTARRTTSPPRRRGALVIWLTRMGGPSVVDGRAPRAATTRKR</sequence>
<evidence type="ECO:0000313" key="2">
    <source>
        <dbReference type="EMBL" id="KAA1380736.1"/>
    </source>
</evidence>
<reference evidence="2" key="1">
    <citation type="submission" date="2019-09" db="EMBL/GenBank/DDBJ databases">
        <authorList>
            <person name="Li J."/>
        </authorList>
    </citation>
    <scope>NUCLEOTIDE SEQUENCE [LARGE SCALE GENOMIC DNA]</scope>
    <source>
        <strain evidence="2">NRBC 14897</strain>
    </source>
</reference>
<dbReference type="Proteomes" id="UP001515100">
    <property type="component" value="Unassembled WGS sequence"/>
</dbReference>
<evidence type="ECO:0000313" key="3">
    <source>
        <dbReference type="Proteomes" id="UP001515100"/>
    </source>
</evidence>
<comment type="caution">
    <text evidence="2">The sequence shown here is derived from an EMBL/GenBank/DDBJ whole genome shotgun (WGS) entry which is preliminary data.</text>
</comment>
<proteinExistence type="predicted"/>
<gene>
    <name evidence="2" type="ORF">ESP62_006130</name>
</gene>
<feature type="region of interest" description="Disordered" evidence="1">
    <location>
        <begin position="1"/>
        <end position="44"/>
    </location>
</feature>
<keyword evidence="3" id="KW-1185">Reference proteome</keyword>